<protein>
    <submittedName>
        <fullName evidence="3">Copper amine oxidase</fullName>
    </submittedName>
</protein>
<evidence type="ECO:0000313" key="3">
    <source>
        <dbReference type="EMBL" id="AQQ55632.1"/>
    </source>
</evidence>
<keyword evidence="1" id="KW-0812">Transmembrane</keyword>
<keyword evidence="3" id="KW-0614">Plasmid</keyword>
<keyword evidence="4" id="KW-1185">Reference proteome</keyword>
<dbReference type="OrthoDB" id="2657432at2"/>
<feature type="transmembrane region" description="Helical" evidence="1">
    <location>
        <begin position="427"/>
        <end position="446"/>
    </location>
</feature>
<name>A0A1Q2L6X2_9BACL</name>
<keyword evidence="1" id="KW-1133">Transmembrane helix</keyword>
<evidence type="ECO:0000256" key="1">
    <source>
        <dbReference type="SAM" id="Phobius"/>
    </source>
</evidence>
<geneLocation type="plasmid" evidence="3 4">
    <name>unnamed3</name>
</geneLocation>
<dbReference type="AlphaFoldDB" id="A0A1Q2L6X2"/>
<evidence type="ECO:0000256" key="2">
    <source>
        <dbReference type="SAM" id="SignalP"/>
    </source>
</evidence>
<feature type="signal peptide" evidence="2">
    <location>
        <begin position="1"/>
        <end position="28"/>
    </location>
</feature>
<organism evidence="3 4">
    <name type="scientific">Planococcus lenghuensis</name>
    <dbReference type="NCBI Taxonomy" id="2213202"/>
    <lineage>
        <taxon>Bacteria</taxon>
        <taxon>Bacillati</taxon>
        <taxon>Bacillota</taxon>
        <taxon>Bacilli</taxon>
        <taxon>Bacillales</taxon>
        <taxon>Caryophanaceae</taxon>
        <taxon>Planococcus</taxon>
    </lineage>
</organism>
<dbReference type="Proteomes" id="UP000188184">
    <property type="component" value="Plasmid unnamed3"/>
</dbReference>
<keyword evidence="2" id="KW-0732">Signal</keyword>
<sequence length="453" mass="48640">MNKNWKKGMVAIPLSFSLVVPMASGVVASGGEENMHDYGQPTVETAAIDLRSDLGHLLSEHGFLAVETMRNGAAGSADFEASAMALSANTEDLTAAITSVYGEEAGQAFHDMWSAHIGFFVDYVKATGAGDEAAKQAALDNLAEYKANFSSFLEDATDERLKAEMLAEGLQVHVNQLIGAFDSYVAGDFEQAYEYERAAIEHLHMVAKGLSVAIVDQFPDEFNHTKADTPAGDLRAHLNHLLSEHAGLATIVMQNGLTGSEEFEASAMALSANTEDLTAAITSVYGEEAGQAFHDLWSAHIGFFVDYTEATAANDEEARQAALEDLSMYKENFSNFIAEATNGEVESEAMAKGLQMHIEQLTTALDLYAAEDYEAAFEEIRIAYAHMYGAAEGLSSGIVSQMPEKFSAEMPGMPETGMGGTADSAEMAWMLWTLPFLALAGGVAVARRKEEAQ</sequence>
<keyword evidence="1" id="KW-0472">Membrane</keyword>
<gene>
    <name evidence="3" type="ORF">B0X71_20850</name>
</gene>
<dbReference type="EMBL" id="CP019643">
    <property type="protein sequence ID" value="AQQ55632.1"/>
    <property type="molecule type" value="Genomic_DNA"/>
</dbReference>
<feature type="chain" id="PRO_5012162242" evidence="2">
    <location>
        <begin position="29"/>
        <end position="453"/>
    </location>
</feature>
<accession>A0A1Q2L6X2</accession>
<dbReference type="KEGG" id="pmar:B0X71_20850"/>
<proteinExistence type="predicted"/>
<reference evidence="3 4" key="1">
    <citation type="submission" date="2017-02" db="EMBL/GenBank/DDBJ databases">
        <title>The complete genomic sequence of a novel cold adapted crude oil-degrading bacterium Planococcus qaidamina Y42.</title>
        <authorList>
            <person name="Yang R."/>
        </authorList>
    </citation>
    <scope>NUCLEOTIDE SEQUENCE [LARGE SCALE GENOMIC DNA]</scope>
    <source>
        <strain evidence="3 4">Y42</strain>
        <plasmid evidence="3 4">unnamed3</plasmid>
    </source>
</reference>
<evidence type="ECO:0000313" key="4">
    <source>
        <dbReference type="Proteomes" id="UP000188184"/>
    </source>
</evidence>